<evidence type="ECO:0000256" key="3">
    <source>
        <dbReference type="ARBA" id="ARBA00049244"/>
    </source>
</evidence>
<keyword evidence="2" id="KW-0808">Transferase</keyword>
<sequence>MQSQYSINLIAAHAPLWQRFQPVLNKQRFPQALLFVGPQHAAIPQFVNRLIAILMCQQGNACGHCGVCSLLIQGHHPDVHRIHLEAQDKSIKIEQIRALQPIVYQTPQRGSYSFIVIEPAEKMNVSAANALLKMLEEPPQHAIFILIAEQTGHILPTILSRCQKYLISEYDLFASKEDPGYLALGQLYSEETTRAQLYKQLEAIITGLCDLIENKTSPCAVAALWSVHAFDDLLWFLYLLHAELIQVQLTGNQIRSYPEKMAYLATLTHPLQLFAQMDKIKALMKKINHNITINQTLAIEDLLIGYLRKLDE</sequence>
<dbReference type="Pfam" id="PF13177">
    <property type="entry name" value="DNA_pol3_delta2"/>
    <property type="match status" value="1"/>
</dbReference>
<evidence type="ECO:0000256" key="1">
    <source>
        <dbReference type="ARBA" id="ARBA00012417"/>
    </source>
</evidence>
<comment type="caution">
    <text evidence="4">The sequence shown here is derived from an EMBL/GenBank/DDBJ whole genome shotgun (WGS) entry which is preliminary data.</text>
</comment>
<dbReference type="GO" id="GO:0006261">
    <property type="term" value="P:DNA-templated DNA replication"/>
    <property type="evidence" value="ECO:0007669"/>
    <property type="project" value="TreeGrafter"/>
</dbReference>
<dbReference type="SUPFAM" id="SSF52540">
    <property type="entry name" value="P-loop containing nucleoside triphosphate hydrolases"/>
    <property type="match status" value="1"/>
</dbReference>
<dbReference type="EC" id="2.7.7.7" evidence="1"/>
<evidence type="ECO:0000256" key="2">
    <source>
        <dbReference type="ARBA" id="ARBA00022932"/>
    </source>
</evidence>
<gene>
    <name evidence="4" type="primary">holB</name>
    <name evidence="4" type="ORF">Loak_1398</name>
</gene>
<dbReference type="RefSeq" id="WP_058388879.1">
    <property type="nucleotide sequence ID" value="NZ_LCUA01000002.1"/>
</dbReference>
<dbReference type="EMBL" id="LNYP01000029">
    <property type="protein sequence ID" value="KTD37722.1"/>
    <property type="molecule type" value="Genomic_DNA"/>
</dbReference>
<dbReference type="InterPro" id="IPR027417">
    <property type="entry name" value="P-loop_NTPase"/>
</dbReference>
<keyword evidence="2" id="KW-0239">DNA-directed DNA polymerase</keyword>
<dbReference type="AlphaFoldDB" id="A0A0W0WZJ2"/>
<comment type="catalytic activity">
    <reaction evidence="3">
        <text>DNA(n) + a 2'-deoxyribonucleoside 5'-triphosphate = DNA(n+1) + diphosphate</text>
        <dbReference type="Rhea" id="RHEA:22508"/>
        <dbReference type="Rhea" id="RHEA-COMP:17339"/>
        <dbReference type="Rhea" id="RHEA-COMP:17340"/>
        <dbReference type="ChEBI" id="CHEBI:33019"/>
        <dbReference type="ChEBI" id="CHEBI:61560"/>
        <dbReference type="ChEBI" id="CHEBI:173112"/>
        <dbReference type="EC" id="2.7.7.7"/>
    </reaction>
</comment>
<proteinExistence type="predicted"/>
<reference evidence="4 5" key="1">
    <citation type="submission" date="2015-11" db="EMBL/GenBank/DDBJ databases">
        <title>Genomic analysis of 38 Legionella species identifies large and diverse effector repertoires.</title>
        <authorList>
            <person name="Burstein D."/>
            <person name="Amaro F."/>
            <person name="Zusman T."/>
            <person name="Lifshitz Z."/>
            <person name="Cohen O."/>
            <person name="Gilbert J.A."/>
            <person name="Pupko T."/>
            <person name="Shuman H.A."/>
            <person name="Segal G."/>
        </authorList>
    </citation>
    <scope>NUCLEOTIDE SEQUENCE [LARGE SCALE GENOMIC DNA]</scope>
    <source>
        <strain evidence="4 5">Oak Ridge-10</strain>
    </source>
</reference>
<dbReference type="PANTHER" id="PTHR11669">
    <property type="entry name" value="REPLICATION FACTOR C / DNA POLYMERASE III GAMMA-TAU SUBUNIT"/>
    <property type="match status" value="1"/>
</dbReference>
<name>A0A0W0WZJ2_9GAMM</name>
<dbReference type="Gene3D" id="3.40.50.300">
    <property type="entry name" value="P-loop containing nucleotide triphosphate hydrolases"/>
    <property type="match status" value="1"/>
</dbReference>
<accession>A0A0W0WZJ2</accession>
<dbReference type="PANTHER" id="PTHR11669:SF8">
    <property type="entry name" value="DNA POLYMERASE III SUBUNIT DELTA"/>
    <property type="match status" value="1"/>
</dbReference>
<dbReference type="InterPro" id="IPR050238">
    <property type="entry name" value="DNA_Rep/Repair_Clamp_Loader"/>
</dbReference>
<protein>
    <recommendedName>
        <fullName evidence="1">DNA-directed DNA polymerase</fullName>
        <ecNumber evidence="1">2.7.7.7</ecNumber>
    </recommendedName>
</protein>
<dbReference type="PATRIC" id="fig|29423.5.peg.1464"/>
<keyword evidence="2" id="KW-0548">Nucleotidyltransferase</keyword>
<evidence type="ECO:0000313" key="4">
    <source>
        <dbReference type="EMBL" id="KTD37722.1"/>
    </source>
</evidence>
<dbReference type="GO" id="GO:0003887">
    <property type="term" value="F:DNA-directed DNA polymerase activity"/>
    <property type="evidence" value="ECO:0007669"/>
    <property type="project" value="UniProtKB-KW"/>
</dbReference>
<evidence type="ECO:0000313" key="5">
    <source>
        <dbReference type="Proteomes" id="UP000054858"/>
    </source>
</evidence>
<organism evidence="4 5">
    <name type="scientific">Legionella oakridgensis</name>
    <dbReference type="NCBI Taxonomy" id="29423"/>
    <lineage>
        <taxon>Bacteria</taxon>
        <taxon>Pseudomonadati</taxon>
        <taxon>Pseudomonadota</taxon>
        <taxon>Gammaproteobacteria</taxon>
        <taxon>Legionellales</taxon>
        <taxon>Legionellaceae</taxon>
        <taxon>Legionella</taxon>
    </lineage>
</organism>
<dbReference type="Proteomes" id="UP000054858">
    <property type="component" value="Unassembled WGS sequence"/>
</dbReference>